<feature type="transmembrane region" description="Helical" evidence="1">
    <location>
        <begin position="306"/>
        <end position="327"/>
    </location>
</feature>
<feature type="transmembrane region" description="Helical" evidence="1">
    <location>
        <begin position="196"/>
        <end position="213"/>
    </location>
</feature>
<evidence type="ECO:0000259" key="2">
    <source>
        <dbReference type="Pfam" id="PF01757"/>
    </source>
</evidence>
<protein>
    <submittedName>
        <fullName evidence="3">Acyltransferase 3</fullName>
    </submittedName>
</protein>
<proteinExistence type="predicted"/>
<feature type="transmembrane region" description="Helical" evidence="1">
    <location>
        <begin position="45"/>
        <end position="63"/>
    </location>
</feature>
<feature type="transmembrane region" description="Helical" evidence="1">
    <location>
        <begin position="171"/>
        <end position="190"/>
    </location>
</feature>
<feature type="transmembrane region" description="Helical" evidence="1">
    <location>
        <begin position="283"/>
        <end position="300"/>
    </location>
</feature>
<keyword evidence="3" id="KW-0012">Acyltransferase</keyword>
<dbReference type="GO" id="GO:0016746">
    <property type="term" value="F:acyltransferase activity"/>
    <property type="evidence" value="ECO:0007669"/>
    <property type="project" value="UniProtKB-KW"/>
</dbReference>
<reference evidence="4" key="1">
    <citation type="journal article" date="2012" name="J. Bacteriol.">
        <title>Draft Genome Sequence of Fusobacterium nucleatum ChDC F128, Isolated from a Periodontitis Lesion.</title>
        <authorList>
            <person name="Park S.N."/>
            <person name="Kong S.W."/>
            <person name="Kim H.S."/>
            <person name="Park M.S."/>
            <person name="Lee J.W."/>
            <person name="Cho E."/>
            <person name="Lim Y.K."/>
            <person name="Choi M.H."/>
            <person name="Chang Y.H."/>
            <person name="Shin J.H."/>
            <person name="Park H.S."/>
            <person name="Choi S.H."/>
            <person name="Kook J.K."/>
        </authorList>
    </citation>
    <scope>NUCLEOTIDE SEQUENCE [LARGE SCALE GENOMIC DNA]</scope>
    <source>
        <strain evidence="4">ChDC F128</strain>
    </source>
</reference>
<keyword evidence="3" id="KW-0808">Transferase</keyword>
<keyword evidence="1" id="KW-0472">Membrane</keyword>
<evidence type="ECO:0000313" key="4">
    <source>
        <dbReference type="Proteomes" id="UP000004829"/>
    </source>
</evidence>
<dbReference type="Pfam" id="PF01757">
    <property type="entry name" value="Acyl_transf_3"/>
    <property type="match status" value="1"/>
</dbReference>
<evidence type="ECO:0000313" key="3">
    <source>
        <dbReference type="EMBL" id="EJU08368.1"/>
    </source>
</evidence>
<feature type="transmembrane region" description="Helical" evidence="1">
    <location>
        <begin position="141"/>
        <end position="159"/>
    </location>
</feature>
<dbReference type="InterPro" id="IPR050879">
    <property type="entry name" value="Acyltransferase_3"/>
</dbReference>
<keyword evidence="1" id="KW-0812">Transmembrane</keyword>
<dbReference type="RefSeq" id="WP_005916232.1">
    <property type="nucleotide sequence ID" value="NZ_ALVD01000002.1"/>
</dbReference>
<feature type="transmembrane region" description="Helical" evidence="1">
    <location>
        <begin position="251"/>
        <end position="271"/>
    </location>
</feature>
<dbReference type="Proteomes" id="UP000004829">
    <property type="component" value="Unassembled WGS sequence"/>
</dbReference>
<dbReference type="PANTHER" id="PTHR23028:SF53">
    <property type="entry name" value="ACYL_TRANSF_3 DOMAIN-CONTAINING PROTEIN"/>
    <property type="match status" value="1"/>
</dbReference>
<organism evidence="3 4">
    <name type="scientific">Fusobacterium hwasookii ChDC F128</name>
    <dbReference type="NCBI Taxonomy" id="1216362"/>
    <lineage>
        <taxon>Bacteria</taxon>
        <taxon>Fusobacteriati</taxon>
        <taxon>Fusobacteriota</taxon>
        <taxon>Fusobacteriia</taxon>
        <taxon>Fusobacteriales</taxon>
        <taxon>Fusobacteriaceae</taxon>
        <taxon>Fusobacterium</taxon>
    </lineage>
</organism>
<evidence type="ECO:0000256" key="1">
    <source>
        <dbReference type="SAM" id="Phobius"/>
    </source>
</evidence>
<comment type="caution">
    <text evidence="3">The sequence shown here is derived from an EMBL/GenBank/DDBJ whole genome shotgun (WGS) entry which is preliminary data.</text>
</comment>
<gene>
    <name evidence="3" type="ORF">B437_03586</name>
</gene>
<feature type="transmembrane region" description="Helical" evidence="1">
    <location>
        <begin position="109"/>
        <end position="129"/>
    </location>
</feature>
<keyword evidence="4" id="KW-1185">Reference proteome</keyword>
<keyword evidence="1" id="KW-1133">Transmembrane helix</keyword>
<sequence>MKDLEKGKFNNNFNILRLLAAIQVFCFHSFEHLEVNYGKIIRYFTFYRGVIIFFTISGYLVFASLDRNRENIKQYILNRVGRIYPALWFSTLLSIVTILSIYKIENVTSFFVYIFGQLTIFQFWTPTMLREYGVSAPNGSLWTIVVELQFYFILIFIYFKCNTKIKLGMLFLFSVIFNVFIGLANETIIIKLLKVSIFPYLYNFLIGSIFYKFTILKKKLLDNKFIYWFLICQLFYILDIFPGYFPNFFGFIANTVLSITVLSFAFSYTNYIKELKMDISYGVYLYHMVFLNFFIQKYGVEEIKSSYLWLIYIIIVFVVSIFSHYCVEEPILSFFKKKKINEINV</sequence>
<dbReference type="PANTHER" id="PTHR23028">
    <property type="entry name" value="ACETYLTRANSFERASE"/>
    <property type="match status" value="1"/>
</dbReference>
<accession>A0ABP2R7U0</accession>
<name>A0ABP2R7U0_9FUSO</name>
<dbReference type="InterPro" id="IPR002656">
    <property type="entry name" value="Acyl_transf_3_dom"/>
</dbReference>
<dbReference type="EMBL" id="ALVD01000002">
    <property type="protein sequence ID" value="EJU08368.1"/>
    <property type="molecule type" value="Genomic_DNA"/>
</dbReference>
<feature type="domain" description="Acyltransferase 3" evidence="2">
    <location>
        <begin position="11"/>
        <end position="321"/>
    </location>
</feature>
<feature type="transmembrane region" description="Helical" evidence="1">
    <location>
        <begin position="225"/>
        <end position="245"/>
    </location>
</feature>
<feature type="transmembrane region" description="Helical" evidence="1">
    <location>
        <begin position="83"/>
        <end position="102"/>
    </location>
</feature>